<evidence type="ECO:0000256" key="2">
    <source>
        <dbReference type="ARBA" id="ARBA00006645"/>
    </source>
</evidence>
<evidence type="ECO:0000259" key="8">
    <source>
        <dbReference type="Pfam" id="PF21338"/>
    </source>
</evidence>
<protein>
    <recommendedName>
        <fullName evidence="3">DNA topoisomerase</fullName>
        <ecNumber evidence="3">5.6.2.1</ecNumber>
    </recommendedName>
</protein>
<evidence type="ECO:0000313" key="9">
    <source>
        <dbReference type="EMBL" id="MBL0765714.1"/>
    </source>
</evidence>
<keyword evidence="10" id="KW-1185">Reference proteome</keyword>
<evidence type="ECO:0000256" key="5">
    <source>
        <dbReference type="ARBA" id="ARBA00023125"/>
    </source>
</evidence>
<keyword evidence="4" id="KW-0799">Topoisomerase</keyword>
<evidence type="ECO:0000256" key="6">
    <source>
        <dbReference type="ARBA" id="ARBA00023235"/>
    </source>
</evidence>
<evidence type="ECO:0000313" key="10">
    <source>
        <dbReference type="Proteomes" id="UP000642920"/>
    </source>
</evidence>
<gene>
    <name evidence="9" type="ORF">JKP34_10660</name>
</gene>
<dbReference type="Gene3D" id="3.30.66.10">
    <property type="entry name" value="DNA topoisomerase I domain"/>
    <property type="match status" value="1"/>
</dbReference>
<comment type="catalytic activity">
    <reaction evidence="1">
        <text>ATP-independent breakage of single-stranded DNA, followed by passage and rejoining.</text>
        <dbReference type="EC" id="5.6.2.1"/>
    </reaction>
</comment>
<name>A0A937AHM9_9BACT</name>
<dbReference type="InterPro" id="IPR001631">
    <property type="entry name" value="TopoI"/>
</dbReference>
<evidence type="ECO:0000256" key="1">
    <source>
        <dbReference type="ARBA" id="ARBA00000213"/>
    </source>
</evidence>
<dbReference type="PRINTS" id="PR00416">
    <property type="entry name" value="EUTPISMRASEI"/>
</dbReference>
<dbReference type="InterPro" id="IPR035447">
    <property type="entry name" value="DNA_topo_I_N_sf"/>
</dbReference>
<dbReference type="Pfam" id="PF01028">
    <property type="entry name" value="Topoisom_I"/>
    <property type="match status" value="1"/>
</dbReference>
<comment type="caution">
    <text evidence="9">The sequence shown here is derived from an EMBL/GenBank/DDBJ whole genome shotgun (WGS) entry which is preliminary data.</text>
</comment>
<evidence type="ECO:0000256" key="3">
    <source>
        <dbReference type="ARBA" id="ARBA00012891"/>
    </source>
</evidence>
<proteinExistence type="inferred from homology"/>
<dbReference type="InterPro" id="IPR014711">
    <property type="entry name" value="TopoI_cat_a-hlx-sub_euk"/>
</dbReference>
<dbReference type="PROSITE" id="PS52038">
    <property type="entry name" value="TOPO_IB_2"/>
    <property type="match status" value="1"/>
</dbReference>
<dbReference type="GO" id="GO:0003917">
    <property type="term" value="F:DNA topoisomerase type I (single strand cut, ATP-independent) activity"/>
    <property type="evidence" value="ECO:0007669"/>
    <property type="project" value="UniProtKB-EC"/>
</dbReference>
<dbReference type="SUPFAM" id="SSF56349">
    <property type="entry name" value="DNA breaking-rejoining enzymes"/>
    <property type="match status" value="1"/>
</dbReference>
<keyword evidence="5" id="KW-0238">DNA-binding</keyword>
<feature type="domain" description="DNA topoisomerase IB N-terminal" evidence="8">
    <location>
        <begin position="27"/>
        <end position="74"/>
    </location>
</feature>
<dbReference type="Proteomes" id="UP000642920">
    <property type="component" value="Unassembled WGS sequence"/>
</dbReference>
<dbReference type="AlphaFoldDB" id="A0A937AHM9"/>
<keyword evidence="6" id="KW-0413">Isomerase</keyword>
<dbReference type="InterPro" id="IPR011010">
    <property type="entry name" value="DNA_brk_join_enz"/>
</dbReference>
<evidence type="ECO:0000259" key="7">
    <source>
        <dbReference type="Pfam" id="PF01028"/>
    </source>
</evidence>
<accession>A0A937AHM9</accession>
<dbReference type="InterPro" id="IPR049331">
    <property type="entry name" value="Top1B_N_bact"/>
</dbReference>
<comment type="similarity">
    <text evidence="2">Belongs to the type IB topoisomerase family.</text>
</comment>
<dbReference type="Gene3D" id="1.10.132.120">
    <property type="match status" value="1"/>
</dbReference>
<dbReference type="InterPro" id="IPR013500">
    <property type="entry name" value="TopoI_cat_euk"/>
</dbReference>
<dbReference type="GO" id="GO:0006265">
    <property type="term" value="P:DNA topological change"/>
    <property type="evidence" value="ECO:0007669"/>
    <property type="project" value="InterPro"/>
</dbReference>
<sequence>MPEKKPNLVYVTDEEPGYTRIKRGDSFVYIDEKELELSEEETLKRIQNLVIPPIWKDVWICKKENGHLQSTGRDLKNRKQYIYHPDWTAYNQHNKFSKLAEFGKSLGPLRNQIEKDLASTEWNKAKVVALIVHLLDEYYLRIGNQYYTENNESYGITTLRRKHIADSEKSLRLEYQAKSNKIRKVNISNKRLAKLVREISDLPGYEIFRYKEGYRNWQNVESADVNEYIEQHMGEDFSAKDFRTWGGTKLTIALYNDAEQKLKENKRLQFEPTLVRLVAKKLGNNLSTCREYYIHPDVLKAAEHHELPKKASPKFQKMELDEAEKIVLTILD</sequence>
<organism evidence="9 10">
    <name type="scientific">Marivirga atlantica</name>
    <dbReference type="NCBI Taxonomy" id="1548457"/>
    <lineage>
        <taxon>Bacteria</taxon>
        <taxon>Pseudomonadati</taxon>
        <taxon>Bacteroidota</taxon>
        <taxon>Cytophagia</taxon>
        <taxon>Cytophagales</taxon>
        <taxon>Marivirgaceae</taxon>
        <taxon>Marivirga</taxon>
    </lineage>
</organism>
<dbReference type="GO" id="GO:0003677">
    <property type="term" value="F:DNA binding"/>
    <property type="evidence" value="ECO:0007669"/>
    <property type="project" value="UniProtKB-KW"/>
</dbReference>
<feature type="domain" description="DNA topoisomerase I catalytic core eukaryotic-type" evidence="7">
    <location>
        <begin position="90"/>
        <end position="299"/>
    </location>
</feature>
<evidence type="ECO:0000256" key="4">
    <source>
        <dbReference type="ARBA" id="ARBA00023029"/>
    </source>
</evidence>
<dbReference type="SUPFAM" id="SSF55869">
    <property type="entry name" value="DNA topoisomerase I domain"/>
    <property type="match status" value="1"/>
</dbReference>
<dbReference type="Gene3D" id="3.90.15.10">
    <property type="entry name" value="Topoisomerase I, Chain A, domain 3"/>
    <property type="match status" value="1"/>
</dbReference>
<reference evidence="9" key="1">
    <citation type="submission" date="2021-01" db="EMBL/GenBank/DDBJ databases">
        <title>Marivirga sp. nov., isolated from intertidal surface sediments.</title>
        <authorList>
            <person name="Zhang M."/>
        </authorList>
    </citation>
    <scope>NUCLEOTIDE SEQUENCE</scope>
    <source>
        <strain evidence="9">SM1354</strain>
    </source>
</reference>
<dbReference type="EMBL" id="JAERQG010000002">
    <property type="protein sequence ID" value="MBL0765714.1"/>
    <property type="molecule type" value="Genomic_DNA"/>
</dbReference>
<dbReference type="RefSeq" id="WP_201920871.1">
    <property type="nucleotide sequence ID" value="NZ_JAERQG010000002.1"/>
</dbReference>
<dbReference type="Pfam" id="PF21338">
    <property type="entry name" value="Top1B_N_bact"/>
    <property type="match status" value="1"/>
</dbReference>
<dbReference type="EC" id="5.6.2.1" evidence="3"/>